<dbReference type="SMART" id="SM00240">
    <property type="entry name" value="FHA"/>
    <property type="match status" value="1"/>
</dbReference>
<dbReference type="InterPro" id="IPR050923">
    <property type="entry name" value="Cell_Proc_Reg/RNA_Proc"/>
</dbReference>
<dbReference type="Proteomes" id="UP000091969">
    <property type="component" value="Unassembled WGS sequence"/>
</dbReference>
<feature type="compositionally biased region" description="Pro residues" evidence="1">
    <location>
        <begin position="102"/>
        <end position="111"/>
    </location>
</feature>
<dbReference type="SUPFAM" id="SSF49879">
    <property type="entry name" value="SMAD/FHA domain"/>
    <property type="match status" value="2"/>
</dbReference>
<evidence type="ECO:0000313" key="4">
    <source>
        <dbReference type="Proteomes" id="UP000091969"/>
    </source>
</evidence>
<organism evidence="3 4">
    <name type="scientific">Tepidimonas fonticaldi</name>
    <dbReference type="NCBI Taxonomy" id="1101373"/>
    <lineage>
        <taxon>Bacteria</taxon>
        <taxon>Pseudomonadati</taxon>
        <taxon>Pseudomonadota</taxon>
        <taxon>Betaproteobacteria</taxon>
        <taxon>Burkholderiales</taxon>
        <taxon>Tepidimonas</taxon>
    </lineage>
</organism>
<sequence>MPMLTISLDGRELQRVPLTRIRTTVGRRPYNDLVIEHLGVSGEHAVFVLQPDGRVQVLDLNSTNGTYVNGRAVVSADVGPDDVVEIARYQLRVISGEGDAPPATPAAPSPPTTISAPPVTATPARLEVLEGPAQGRTLVLIKPVTTIGKPGVAVASIVREGTTYTLRQTVGAQSVTLNDQPLRPEGARLNDGDVIALAGTRVRFIRE</sequence>
<dbReference type="InterPro" id="IPR008984">
    <property type="entry name" value="SMAD_FHA_dom_sf"/>
</dbReference>
<name>A0A1A6DXZ9_9BURK</name>
<dbReference type="Pfam" id="PF00498">
    <property type="entry name" value="FHA"/>
    <property type="match status" value="1"/>
</dbReference>
<accession>A0A1A6DXZ9</accession>
<evidence type="ECO:0000313" key="3">
    <source>
        <dbReference type="EMBL" id="OBS31665.1"/>
    </source>
</evidence>
<dbReference type="EMBL" id="LZDH01000012">
    <property type="protein sequence ID" value="OBS31665.1"/>
    <property type="molecule type" value="Genomic_DNA"/>
</dbReference>
<comment type="caution">
    <text evidence="3">The sequence shown here is derived from an EMBL/GenBank/DDBJ whole genome shotgun (WGS) entry which is preliminary data.</text>
</comment>
<dbReference type="PANTHER" id="PTHR23308">
    <property type="entry name" value="NUCLEAR INHIBITOR OF PROTEIN PHOSPHATASE-1"/>
    <property type="match status" value="1"/>
</dbReference>
<gene>
    <name evidence="3" type="ORF">A9O67_00615</name>
</gene>
<feature type="region of interest" description="Disordered" evidence="1">
    <location>
        <begin position="97"/>
        <end position="118"/>
    </location>
</feature>
<dbReference type="CDD" id="cd00060">
    <property type="entry name" value="FHA"/>
    <property type="match status" value="1"/>
</dbReference>
<dbReference type="AlphaFoldDB" id="A0A1A6DXZ9"/>
<dbReference type="Gene3D" id="2.60.200.20">
    <property type="match status" value="1"/>
</dbReference>
<proteinExistence type="predicted"/>
<keyword evidence="4" id="KW-1185">Reference proteome</keyword>
<dbReference type="STRING" id="1101373.A9O67_00615"/>
<feature type="domain" description="FHA" evidence="2">
    <location>
        <begin position="23"/>
        <end position="73"/>
    </location>
</feature>
<dbReference type="InterPro" id="IPR000253">
    <property type="entry name" value="FHA_dom"/>
</dbReference>
<reference evidence="3 4" key="1">
    <citation type="submission" date="2016-06" db="EMBL/GenBank/DDBJ databases">
        <title>Genome sequence of Tepidimonas fonticaldi PL17.</title>
        <authorList>
            <person name="Pinnaka A.K."/>
        </authorList>
    </citation>
    <scope>NUCLEOTIDE SEQUENCE [LARGE SCALE GENOMIC DNA]</scope>
    <source>
        <strain evidence="3 4">PL17</strain>
    </source>
</reference>
<evidence type="ECO:0000256" key="1">
    <source>
        <dbReference type="SAM" id="MobiDB-lite"/>
    </source>
</evidence>
<dbReference type="PROSITE" id="PS50006">
    <property type="entry name" value="FHA_DOMAIN"/>
    <property type="match status" value="1"/>
</dbReference>
<dbReference type="OrthoDB" id="151099at2"/>
<protein>
    <recommendedName>
        <fullName evidence="2">FHA domain-containing protein</fullName>
    </recommendedName>
</protein>
<evidence type="ECO:0000259" key="2">
    <source>
        <dbReference type="PROSITE" id="PS50006"/>
    </source>
</evidence>
<dbReference type="RefSeq" id="WP_068606993.1">
    <property type="nucleotide sequence ID" value="NZ_LZDH01000012.1"/>
</dbReference>